<feature type="domain" description="DUF7730" evidence="2">
    <location>
        <begin position="45"/>
        <end position="253"/>
    </location>
</feature>
<dbReference type="PANTHER" id="PTHR38790">
    <property type="entry name" value="2EXR DOMAIN-CONTAINING PROTEIN-RELATED"/>
    <property type="match status" value="1"/>
</dbReference>
<dbReference type="VEuPathDB" id="FungiDB:P175DRAFT_0524340"/>
<evidence type="ECO:0000313" key="3">
    <source>
        <dbReference type="EMBL" id="KKK14486.1"/>
    </source>
</evidence>
<protein>
    <recommendedName>
        <fullName evidence="2">DUF7730 domain-containing protein</fullName>
    </recommendedName>
</protein>
<sequence length="291" mass="33848">MGGKRKRKNNTQQNAKSPKRARGQRTVHPKPTNQGKNPKEPEICHQAQSLFFQLPREIREMIYREIFIAPTTVHIAYVAGRKRTFRSFLCKLPEEQRIEKDPEKRNCPRYKIKHYNCSPRIKRNDRLQVASCPKPAEMQCTRALAFLRSCRKVYSEAIDMLYQENEFYIENPRTLLELPNYLPQSQLRLFRHLYLESPVYGDYSADDCLERWEEVVGALKRLDRLESLVVIIRPMFGLTWEREGLIKPLKNANLPVLDIASKTQVQMNPVGGLCPGLCPVHKRSSLVSNQG</sequence>
<evidence type="ECO:0000256" key="1">
    <source>
        <dbReference type="SAM" id="MobiDB-lite"/>
    </source>
</evidence>
<dbReference type="Proteomes" id="UP000034947">
    <property type="component" value="Unassembled WGS sequence"/>
</dbReference>
<dbReference type="Pfam" id="PF24864">
    <property type="entry name" value="DUF7730"/>
    <property type="match status" value="1"/>
</dbReference>
<dbReference type="OrthoDB" id="4757095at2759"/>
<dbReference type="InterPro" id="IPR056632">
    <property type="entry name" value="DUF7730"/>
</dbReference>
<reference evidence="3 4" key="1">
    <citation type="submission" date="2015-02" db="EMBL/GenBank/DDBJ databases">
        <title>Draft Genome Sequences of Two Closely-Related Aflatoxigenic Aspergillus Species Obtained from the Cote d'Ivoire.</title>
        <authorList>
            <person name="Moore G.G."/>
            <person name="Beltz S.B."/>
            <person name="Mack B.M."/>
        </authorList>
    </citation>
    <scope>NUCLEOTIDE SEQUENCE [LARGE SCALE GENOMIC DNA]</scope>
    <source>
        <strain evidence="3 4">SRRC1432</strain>
    </source>
</reference>
<gene>
    <name evidence="3" type="ORF">AOCH_002462</name>
</gene>
<name>A0A0F8UUK1_9EURO</name>
<feature type="compositionally biased region" description="Basic residues" evidence="1">
    <location>
        <begin position="17"/>
        <end position="28"/>
    </location>
</feature>
<accession>A0A0F8UUK1</accession>
<organism evidence="3 4">
    <name type="scientific">Aspergillus ochraceoroseus</name>
    <dbReference type="NCBI Taxonomy" id="138278"/>
    <lineage>
        <taxon>Eukaryota</taxon>
        <taxon>Fungi</taxon>
        <taxon>Dikarya</taxon>
        <taxon>Ascomycota</taxon>
        <taxon>Pezizomycotina</taxon>
        <taxon>Eurotiomycetes</taxon>
        <taxon>Eurotiomycetidae</taxon>
        <taxon>Eurotiales</taxon>
        <taxon>Aspergillaceae</taxon>
        <taxon>Aspergillus</taxon>
        <taxon>Aspergillus subgen. Nidulantes</taxon>
    </lineage>
</organism>
<keyword evidence="4" id="KW-1185">Reference proteome</keyword>
<dbReference type="EMBL" id="JYKN01002989">
    <property type="protein sequence ID" value="KKK14486.1"/>
    <property type="molecule type" value="Genomic_DNA"/>
</dbReference>
<feature type="region of interest" description="Disordered" evidence="1">
    <location>
        <begin position="1"/>
        <end position="42"/>
    </location>
</feature>
<proteinExistence type="predicted"/>
<dbReference type="AlphaFoldDB" id="A0A0F8UUK1"/>
<evidence type="ECO:0000313" key="4">
    <source>
        <dbReference type="Proteomes" id="UP000034947"/>
    </source>
</evidence>
<evidence type="ECO:0000259" key="2">
    <source>
        <dbReference type="Pfam" id="PF24864"/>
    </source>
</evidence>
<comment type="caution">
    <text evidence="3">The sequence shown here is derived from an EMBL/GenBank/DDBJ whole genome shotgun (WGS) entry which is preliminary data.</text>
</comment>